<proteinExistence type="predicted"/>
<evidence type="ECO:0000313" key="3">
    <source>
        <dbReference type="Proteomes" id="UP000536275"/>
    </source>
</evidence>
<dbReference type="Proteomes" id="UP000536275">
    <property type="component" value="Unassembled WGS sequence"/>
</dbReference>
<reference evidence="2 3" key="1">
    <citation type="submission" date="2020-03" db="EMBL/GenBank/DDBJ databases">
        <title>FDA dAtabase for Regulatory Grade micrObial Sequences (FDA-ARGOS): Supporting development and validation of Infectious Disease Dx tests.</title>
        <authorList>
            <person name="Campos J."/>
            <person name="Goldberg B."/>
            <person name="Tallon L."/>
            <person name="Sadzewicz L."/>
            <person name="Vavikolanu K."/>
            <person name="Mehta A."/>
            <person name="Aluvathingal J."/>
            <person name="Nadendla S."/>
            <person name="Nandy P."/>
            <person name="Geyer C."/>
            <person name="Yan Y."/>
            <person name="Sichtig H."/>
        </authorList>
    </citation>
    <scope>NUCLEOTIDE SEQUENCE [LARGE SCALE GENOMIC DNA]</scope>
    <source>
        <strain evidence="2 3">FDAARGOS_656</strain>
    </source>
</reference>
<feature type="region of interest" description="Disordered" evidence="1">
    <location>
        <begin position="196"/>
        <end position="267"/>
    </location>
</feature>
<organism evidence="2 3">
    <name type="scientific">Candida albicans</name>
    <name type="common">Yeast</name>
    <dbReference type="NCBI Taxonomy" id="5476"/>
    <lineage>
        <taxon>Eukaryota</taxon>
        <taxon>Fungi</taxon>
        <taxon>Dikarya</taxon>
        <taxon>Ascomycota</taxon>
        <taxon>Saccharomycotina</taxon>
        <taxon>Pichiomycetes</taxon>
        <taxon>Debaryomycetaceae</taxon>
        <taxon>Candida/Lodderomyces clade</taxon>
        <taxon>Candida</taxon>
    </lineage>
</organism>
<comment type="caution">
    <text evidence="2">The sequence shown here is derived from an EMBL/GenBank/DDBJ whole genome shotgun (WGS) entry which is preliminary data.</text>
</comment>
<protein>
    <submittedName>
        <fullName evidence="2">Uncharacterized protein</fullName>
    </submittedName>
</protein>
<evidence type="ECO:0000256" key="1">
    <source>
        <dbReference type="SAM" id="MobiDB-lite"/>
    </source>
</evidence>
<sequence length="267" mass="30664">MQRRYFCAESTKKHLLLSDDLIYDLKRRGESCRISPSSCFTCNSKNHKLEDTVQSGDIIVTTDQFGLIRVFRQDCAYAYRRMFIDFYRKGQIKNCNDIQSITQSEKTLPIRRALTRRDRSTSRIRAPSLSPVRQSENRRVLETYWHQKSTPRYPPHPHRRRLFQARSEVPVLIHGITSECFSTIDHDNVVEADRTGSDTTLGAESGTQTPQPTLNQDDMQSSRTSTVPQIVFSKESESPDATNNNHHSQLEGVKINSQAQSRGRTKS</sequence>
<evidence type="ECO:0000313" key="2">
    <source>
        <dbReference type="EMBL" id="KAF6069612.1"/>
    </source>
</evidence>
<name>A0A8H6F560_CANAX</name>
<feature type="compositionally biased region" description="Polar residues" evidence="1">
    <location>
        <begin position="197"/>
        <end position="228"/>
    </location>
</feature>
<gene>
    <name evidence="2" type="ORF">FOB64_003249</name>
</gene>
<accession>A0A8H6F560</accession>
<feature type="compositionally biased region" description="Polar residues" evidence="1">
    <location>
        <begin position="255"/>
        <end position="267"/>
    </location>
</feature>
<dbReference type="AlphaFoldDB" id="A0A8H6F560"/>
<dbReference type="EMBL" id="JABWAD010000037">
    <property type="protein sequence ID" value="KAF6069612.1"/>
    <property type="molecule type" value="Genomic_DNA"/>
</dbReference>